<dbReference type="SUPFAM" id="SSF51735">
    <property type="entry name" value="NAD(P)-binding Rossmann-fold domains"/>
    <property type="match status" value="1"/>
</dbReference>
<feature type="domain" description="Gfo/Idh/MocA-like oxidoreductase N-terminal" evidence="2">
    <location>
        <begin position="21"/>
        <end position="134"/>
    </location>
</feature>
<dbReference type="Proteomes" id="UP000664382">
    <property type="component" value="Unassembled WGS sequence"/>
</dbReference>
<organism evidence="4 5">
    <name type="scientific">Leucobacter weissii</name>
    <dbReference type="NCBI Taxonomy" id="1983706"/>
    <lineage>
        <taxon>Bacteria</taxon>
        <taxon>Bacillati</taxon>
        <taxon>Actinomycetota</taxon>
        <taxon>Actinomycetes</taxon>
        <taxon>Micrococcales</taxon>
        <taxon>Microbacteriaceae</taxon>
        <taxon>Leucobacter</taxon>
    </lineage>
</organism>
<dbReference type="InterPro" id="IPR036291">
    <property type="entry name" value="NAD(P)-bd_dom_sf"/>
</dbReference>
<evidence type="ECO:0000313" key="5">
    <source>
        <dbReference type="Proteomes" id="UP000664382"/>
    </source>
</evidence>
<evidence type="ECO:0000259" key="2">
    <source>
        <dbReference type="Pfam" id="PF01408"/>
    </source>
</evidence>
<dbReference type="PANTHER" id="PTHR43377:SF1">
    <property type="entry name" value="BILIVERDIN REDUCTASE A"/>
    <property type="match status" value="1"/>
</dbReference>
<dbReference type="InterPro" id="IPR000683">
    <property type="entry name" value="Gfo/Idh/MocA-like_OxRdtase_N"/>
</dbReference>
<dbReference type="PANTHER" id="PTHR43377">
    <property type="entry name" value="BILIVERDIN REDUCTASE A"/>
    <property type="match status" value="1"/>
</dbReference>
<dbReference type="EMBL" id="JAGDYM010000003">
    <property type="protein sequence ID" value="MBO1900572.1"/>
    <property type="molecule type" value="Genomic_DNA"/>
</dbReference>
<name>A0A939MKM6_9MICO</name>
<dbReference type="SUPFAM" id="SSF55347">
    <property type="entry name" value="Glyceraldehyde-3-phosphate dehydrogenase-like, C-terminal domain"/>
    <property type="match status" value="1"/>
</dbReference>
<keyword evidence="1" id="KW-0520">NAD</keyword>
<dbReference type="Pfam" id="PF22725">
    <property type="entry name" value="GFO_IDH_MocA_C3"/>
    <property type="match status" value="1"/>
</dbReference>
<feature type="domain" description="GFO/IDH/MocA-like oxidoreductase" evidence="3">
    <location>
        <begin position="144"/>
        <end position="252"/>
    </location>
</feature>
<dbReference type="Gene3D" id="3.30.360.10">
    <property type="entry name" value="Dihydrodipicolinate Reductase, domain 2"/>
    <property type="match status" value="1"/>
</dbReference>
<reference evidence="4" key="1">
    <citation type="submission" date="2021-03" db="EMBL/GenBank/DDBJ databases">
        <title>Leucobacter chromiisoli sp. nov., isolated from chromium-containing soil of chemical plant.</title>
        <authorList>
            <person name="Xu Z."/>
        </authorList>
    </citation>
    <scope>NUCLEOTIDE SEQUENCE</scope>
    <source>
        <strain evidence="4">S27</strain>
    </source>
</reference>
<gene>
    <name evidence="4" type="ORF">J4H92_01250</name>
</gene>
<evidence type="ECO:0000259" key="3">
    <source>
        <dbReference type="Pfam" id="PF22725"/>
    </source>
</evidence>
<evidence type="ECO:0000313" key="4">
    <source>
        <dbReference type="EMBL" id="MBO1900572.1"/>
    </source>
</evidence>
<dbReference type="InterPro" id="IPR055170">
    <property type="entry name" value="GFO_IDH_MocA-like_dom"/>
</dbReference>
<sequence length="349" mass="37503">MVTKTQAPAPAQARTRARPLRLGLIGLGMMGRHHARVARETEGVELVALADALGDPHGLAGALPLYDSVDGLISHGVDAVVVAVPTRFHEEVGLTLAAAGVHALIEKPVAHSIEAGRKLVDAFESRGLVGAVGHIERFNPALIELRRRLRAGELGEVYQIHTRRQGPFPSRIADVGVVKDLGSHDFDLTAWLAGADYVEVGAQTAFRSGREHEDMVAVSAKLADGTITSHLVNWLTPFKERVTVVTGERGAFVADTLTADLTFYENGTVASDWDAVASFRGVSEGTMTRFAFEKREPLKNEHEAFRDRVLGRTSEAVTLREGLRVLSVCEASVESARSGRTIALGPDDG</sequence>
<dbReference type="AlphaFoldDB" id="A0A939MKM6"/>
<comment type="caution">
    <text evidence="4">The sequence shown here is derived from an EMBL/GenBank/DDBJ whole genome shotgun (WGS) entry which is preliminary data.</text>
</comment>
<evidence type="ECO:0000256" key="1">
    <source>
        <dbReference type="ARBA" id="ARBA00023027"/>
    </source>
</evidence>
<proteinExistence type="predicted"/>
<keyword evidence="5" id="KW-1185">Reference proteome</keyword>
<protein>
    <submittedName>
        <fullName evidence="4">Gfo/Idh/MocA family oxidoreductase</fullName>
    </submittedName>
</protein>
<dbReference type="Pfam" id="PF01408">
    <property type="entry name" value="GFO_IDH_MocA"/>
    <property type="match status" value="1"/>
</dbReference>
<dbReference type="GO" id="GO:0000166">
    <property type="term" value="F:nucleotide binding"/>
    <property type="evidence" value="ECO:0007669"/>
    <property type="project" value="InterPro"/>
</dbReference>
<dbReference type="Gene3D" id="3.40.50.720">
    <property type="entry name" value="NAD(P)-binding Rossmann-like Domain"/>
    <property type="match status" value="1"/>
</dbReference>
<dbReference type="RefSeq" id="WP_208095216.1">
    <property type="nucleotide sequence ID" value="NZ_JAGDYM010000003.1"/>
</dbReference>
<dbReference type="InterPro" id="IPR051450">
    <property type="entry name" value="Gfo/Idh/MocA_Oxidoreductases"/>
</dbReference>
<accession>A0A939MKM6</accession>